<dbReference type="PANTHER" id="PTHR31409">
    <property type="entry name" value="WASH COMPLEX SUBUNIT 4"/>
    <property type="match status" value="1"/>
</dbReference>
<sequence>MTELSLLSSTLRKLELVASLDTLIAEATDWRLFNLARSSGLSCMIHLADLYTGGQDVNRVHYLFAALADASRFLLGARHAAPPSGVIEAFESECLSAAREFRRLHRLCRDVETDPTTADSPHLQLDDRNPLRVGTARPGAPVDLSANSSARLRTYAEMKASLKPVGRSTDVLALSLTCLASSSGGLDVLEIMRNINVFVAKYLYNLNNQIFVEKAFKQQALEHHQYSSHEGLTFLDHFRLLITQNRQRHGLPADSTAAAALSDLCRTSKISRRFEELASKLEFESQGTVTAAQQLDQTVRRSIVKNYSEGTDFSLMLVDVFAKEFRDKRMPILRNVHVIVASPDCETFGLFSDDGFAMGLAYVLKLLDQSRESSIPCIGSAQFRGTNGTLKAEASSSWTRAGRSDEKLQQTLTLTLSRHERYSREFALLDQGLTSARIFFPRRERGRRRRRQRRKWRRRRLCSRGPDISGDSGSDAGCSFVNI</sequence>
<dbReference type="Pfam" id="PF14746">
    <property type="entry name" value="WASH-7_C"/>
    <property type="match status" value="2"/>
</dbReference>
<dbReference type="Pfam" id="PF14744">
    <property type="entry name" value="WASH-7_mid"/>
    <property type="match status" value="1"/>
</dbReference>
<dbReference type="GO" id="GO:0007032">
    <property type="term" value="P:endosome organization"/>
    <property type="evidence" value="ECO:0007669"/>
    <property type="project" value="TreeGrafter"/>
</dbReference>
<dbReference type="GO" id="GO:0071203">
    <property type="term" value="C:WASH complex"/>
    <property type="evidence" value="ECO:0007669"/>
    <property type="project" value="InterPro"/>
</dbReference>
<dbReference type="InterPro" id="IPR027307">
    <property type="entry name" value="WASH7"/>
</dbReference>
<dbReference type="InterPro" id="IPR028283">
    <property type="entry name" value="WASH-7_C"/>
</dbReference>
<accession>A0A1I8F6J0</accession>
<dbReference type="WBParaSite" id="maker-unitig_22402-snap-gene-0.1-mRNA-1">
    <property type="protein sequence ID" value="maker-unitig_22402-snap-gene-0.1-mRNA-1"/>
    <property type="gene ID" value="maker-unitig_22402-snap-gene-0.1"/>
</dbReference>
<name>A0A1I8F6J0_9PLAT</name>
<feature type="domain" description="WASH complex subunit 7 C-terminal" evidence="2">
    <location>
        <begin position="288"/>
        <end position="340"/>
    </location>
</feature>
<organism evidence="3 4">
    <name type="scientific">Macrostomum lignano</name>
    <dbReference type="NCBI Taxonomy" id="282301"/>
    <lineage>
        <taxon>Eukaryota</taxon>
        <taxon>Metazoa</taxon>
        <taxon>Spiralia</taxon>
        <taxon>Lophotrochozoa</taxon>
        <taxon>Platyhelminthes</taxon>
        <taxon>Rhabditophora</taxon>
        <taxon>Macrostomorpha</taxon>
        <taxon>Macrostomida</taxon>
        <taxon>Macrostomidae</taxon>
        <taxon>Macrostomum</taxon>
    </lineage>
</organism>
<feature type="domain" description="WASH complex subunit 7 C-terminal" evidence="2">
    <location>
        <begin position="350"/>
        <end position="440"/>
    </location>
</feature>
<keyword evidence="3" id="KW-1185">Reference proteome</keyword>
<evidence type="ECO:0000313" key="3">
    <source>
        <dbReference type="Proteomes" id="UP000095280"/>
    </source>
</evidence>
<dbReference type="PANTHER" id="PTHR31409:SF0">
    <property type="entry name" value="WASH COMPLEX SUBUNIT 4"/>
    <property type="match status" value="1"/>
</dbReference>
<dbReference type="GO" id="GO:0005768">
    <property type="term" value="C:endosome"/>
    <property type="evidence" value="ECO:0007669"/>
    <property type="project" value="TreeGrafter"/>
</dbReference>
<evidence type="ECO:0000259" key="2">
    <source>
        <dbReference type="Pfam" id="PF14746"/>
    </source>
</evidence>
<protein>
    <submittedName>
        <fullName evidence="4">Uncharacterized protein</fullName>
    </submittedName>
</protein>
<dbReference type="Proteomes" id="UP000095280">
    <property type="component" value="Unplaced"/>
</dbReference>
<dbReference type="GO" id="GO:0016197">
    <property type="term" value="P:endosomal transport"/>
    <property type="evidence" value="ECO:0007669"/>
    <property type="project" value="TreeGrafter"/>
</dbReference>
<dbReference type="AlphaFoldDB" id="A0A1I8F6J0"/>
<evidence type="ECO:0000259" key="1">
    <source>
        <dbReference type="Pfam" id="PF14744"/>
    </source>
</evidence>
<evidence type="ECO:0000313" key="4">
    <source>
        <dbReference type="WBParaSite" id="maker-unitig_22402-snap-gene-0.1-mRNA-1"/>
    </source>
</evidence>
<feature type="domain" description="WASH complex subunit 7 central" evidence="1">
    <location>
        <begin position="183"/>
        <end position="221"/>
    </location>
</feature>
<reference evidence="4" key="1">
    <citation type="submission" date="2016-11" db="UniProtKB">
        <authorList>
            <consortium name="WormBaseParasite"/>
        </authorList>
    </citation>
    <scope>IDENTIFICATION</scope>
</reference>
<dbReference type="InterPro" id="IPR028282">
    <property type="entry name" value="WASH-7_central"/>
</dbReference>
<proteinExistence type="predicted"/>